<dbReference type="AlphaFoldDB" id="A0AAD7NK25"/>
<gene>
    <name evidence="2" type="ORF">B0H16DRAFT_1527067</name>
</gene>
<feature type="transmembrane region" description="Helical" evidence="1">
    <location>
        <begin position="149"/>
        <end position="171"/>
    </location>
</feature>
<keyword evidence="3" id="KW-1185">Reference proteome</keyword>
<evidence type="ECO:0000256" key="1">
    <source>
        <dbReference type="SAM" id="Phobius"/>
    </source>
</evidence>
<feature type="transmembrane region" description="Helical" evidence="1">
    <location>
        <begin position="115"/>
        <end position="137"/>
    </location>
</feature>
<dbReference type="GO" id="GO:0035838">
    <property type="term" value="C:growing cell tip"/>
    <property type="evidence" value="ECO:0007669"/>
    <property type="project" value="TreeGrafter"/>
</dbReference>
<dbReference type="InterPro" id="IPR009571">
    <property type="entry name" value="SUR7/Rim9-like_fungi"/>
</dbReference>
<accession>A0AAD7NK25</accession>
<dbReference type="PANTHER" id="PTHR28013:SF4">
    <property type="entry name" value="MARVEL DOMAIN-CONTAINING PROTEIN"/>
    <property type="match status" value="1"/>
</dbReference>
<comment type="caution">
    <text evidence="2">The sequence shown here is derived from an EMBL/GenBank/DDBJ whole genome shotgun (WGS) entry which is preliminary data.</text>
</comment>
<keyword evidence="1" id="KW-1133">Transmembrane helix</keyword>
<reference evidence="2" key="1">
    <citation type="submission" date="2023-03" db="EMBL/GenBank/DDBJ databases">
        <title>Massive genome expansion in bonnet fungi (Mycena s.s.) driven by repeated elements and novel gene families across ecological guilds.</title>
        <authorList>
            <consortium name="Lawrence Berkeley National Laboratory"/>
            <person name="Harder C.B."/>
            <person name="Miyauchi S."/>
            <person name="Viragh M."/>
            <person name="Kuo A."/>
            <person name="Thoen E."/>
            <person name="Andreopoulos B."/>
            <person name="Lu D."/>
            <person name="Skrede I."/>
            <person name="Drula E."/>
            <person name="Henrissat B."/>
            <person name="Morin E."/>
            <person name="Kohler A."/>
            <person name="Barry K."/>
            <person name="LaButti K."/>
            <person name="Morin E."/>
            <person name="Salamov A."/>
            <person name="Lipzen A."/>
            <person name="Mereny Z."/>
            <person name="Hegedus B."/>
            <person name="Baldrian P."/>
            <person name="Stursova M."/>
            <person name="Weitz H."/>
            <person name="Taylor A."/>
            <person name="Grigoriev I.V."/>
            <person name="Nagy L.G."/>
            <person name="Martin F."/>
            <person name="Kauserud H."/>
        </authorList>
    </citation>
    <scope>NUCLEOTIDE SEQUENCE</scope>
    <source>
        <strain evidence="2">CBHHK182m</strain>
    </source>
</reference>
<dbReference type="PANTHER" id="PTHR28013">
    <property type="entry name" value="PROTEIN DCV1-RELATED"/>
    <property type="match status" value="1"/>
</dbReference>
<evidence type="ECO:0000313" key="3">
    <source>
        <dbReference type="Proteomes" id="UP001215598"/>
    </source>
</evidence>
<evidence type="ECO:0000313" key="2">
    <source>
        <dbReference type="EMBL" id="KAJ7763704.1"/>
    </source>
</evidence>
<name>A0AAD7NK25_9AGAR</name>
<dbReference type="Pfam" id="PF06687">
    <property type="entry name" value="SUR7"/>
    <property type="match status" value="1"/>
</dbReference>
<dbReference type="Proteomes" id="UP001215598">
    <property type="component" value="Unassembled WGS sequence"/>
</dbReference>
<feature type="transmembrane region" description="Helical" evidence="1">
    <location>
        <begin position="191"/>
        <end position="215"/>
    </location>
</feature>
<keyword evidence="1" id="KW-0812">Transmembrane</keyword>
<protein>
    <submittedName>
        <fullName evidence="2">Actin cortical patch SUR7/pH-response regulator pali</fullName>
    </submittedName>
</protein>
<dbReference type="GO" id="GO:0032153">
    <property type="term" value="C:cell division site"/>
    <property type="evidence" value="ECO:0007669"/>
    <property type="project" value="TreeGrafter"/>
</dbReference>
<dbReference type="InterPro" id="IPR051380">
    <property type="entry name" value="pH-response_reg_palI/RIM9"/>
</dbReference>
<organism evidence="2 3">
    <name type="scientific">Mycena metata</name>
    <dbReference type="NCBI Taxonomy" id="1033252"/>
    <lineage>
        <taxon>Eukaryota</taxon>
        <taxon>Fungi</taxon>
        <taxon>Dikarya</taxon>
        <taxon>Basidiomycota</taxon>
        <taxon>Agaricomycotina</taxon>
        <taxon>Agaricomycetes</taxon>
        <taxon>Agaricomycetidae</taxon>
        <taxon>Agaricales</taxon>
        <taxon>Marasmiineae</taxon>
        <taxon>Mycenaceae</taxon>
        <taxon>Mycena</taxon>
    </lineage>
</organism>
<sequence>MFSWSKILGLASVGVAAALLGLVAFDVPYFKSVYFLRIDLSNGTASALAANQTTPFVDLGVLGFCTNLQNGKGLQCSPPKIGYSLPDAGKFIDGTLPPALTTAVNAVTTALTKVLVIHLVAFAIAVLSFAFALLAFLGAPIGNRCSLCFGGFAGSATLVVFIFDIVFFFLVKKGVQEHGNAVFGNAGYLTLLAFLLLFITPVLFWIGRCFGCLACTSKV</sequence>
<keyword evidence="1" id="KW-0472">Membrane</keyword>
<proteinExistence type="predicted"/>
<dbReference type="EMBL" id="JARKIB010000029">
    <property type="protein sequence ID" value="KAJ7763704.1"/>
    <property type="molecule type" value="Genomic_DNA"/>
</dbReference>
<dbReference type="GO" id="GO:0005886">
    <property type="term" value="C:plasma membrane"/>
    <property type="evidence" value="ECO:0007669"/>
    <property type="project" value="InterPro"/>
</dbReference>